<dbReference type="EMBL" id="JAABOQ010000007">
    <property type="protein sequence ID" value="NER18831.1"/>
    <property type="molecule type" value="Genomic_DNA"/>
</dbReference>
<evidence type="ECO:0000256" key="1">
    <source>
        <dbReference type="SAM" id="SignalP"/>
    </source>
</evidence>
<reference evidence="2 3" key="1">
    <citation type="submission" date="2020-01" db="EMBL/GenBank/DDBJ databases">
        <title>Spongiivirga citrea KCTC 32990T.</title>
        <authorList>
            <person name="Wang G."/>
        </authorList>
    </citation>
    <scope>NUCLEOTIDE SEQUENCE [LARGE SCALE GENOMIC DNA]</scope>
    <source>
        <strain evidence="2 3">KCTC 32990</strain>
    </source>
</reference>
<dbReference type="NCBIfam" id="TIGR01200">
    <property type="entry name" value="GLPGLI"/>
    <property type="match status" value="1"/>
</dbReference>
<keyword evidence="3" id="KW-1185">Reference proteome</keyword>
<dbReference type="AlphaFoldDB" id="A0A6M0CLR6"/>
<organism evidence="2 3">
    <name type="scientific">Spongiivirga citrea</name>
    <dbReference type="NCBI Taxonomy" id="1481457"/>
    <lineage>
        <taxon>Bacteria</taxon>
        <taxon>Pseudomonadati</taxon>
        <taxon>Bacteroidota</taxon>
        <taxon>Flavobacteriia</taxon>
        <taxon>Flavobacteriales</taxon>
        <taxon>Flavobacteriaceae</taxon>
        <taxon>Spongiivirga</taxon>
    </lineage>
</organism>
<dbReference type="RefSeq" id="WP_164033513.1">
    <property type="nucleotide sequence ID" value="NZ_JAABOQ010000007.1"/>
</dbReference>
<evidence type="ECO:0000313" key="3">
    <source>
        <dbReference type="Proteomes" id="UP000474296"/>
    </source>
</evidence>
<name>A0A6M0CLR6_9FLAO</name>
<keyword evidence="1" id="KW-0732">Signal</keyword>
<gene>
    <name evidence="2" type="ORF">GWK10_16550</name>
</gene>
<feature type="chain" id="PRO_5026815638" evidence="1">
    <location>
        <begin position="23"/>
        <end position="278"/>
    </location>
</feature>
<protein>
    <submittedName>
        <fullName evidence="2">GLPGLI family protein</fullName>
    </submittedName>
</protein>
<dbReference type="Pfam" id="PF09697">
    <property type="entry name" value="Porph_ging"/>
    <property type="match status" value="1"/>
</dbReference>
<dbReference type="Proteomes" id="UP000474296">
    <property type="component" value="Unassembled WGS sequence"/>
</dbReference>
<proteinExistence type="predicted"/>
<evidence type="ECO:0000313" key="2">
    <source>
        <dbReference type="EMBL" id="NER18831.1"/>
    </source>
</evidence>
<sequence>MNSLRILPTIILLFTILGASHAQGFQGVATYKTDRKVNIKLDSTTVSSDMQKDLMARMRKQFQKEFTLTFNQYESTWKQEAALSTPSAPTGNIVVNIVGGGGGSDVLYKNTKESRFAEKADMFGKIFLIQDSLSKPDWKLTNETKGIGNYTCYKATWTQKSKKITYVNGEKEESDEDEIRTITAWYTPEIPVNNGPDDYWGLPGLILEVNEDGDRLMLCSKIVLNPKEAVTITPPKKGKKVSKAEYEKITEKKAEEMMKRFQNNRSDGGDGIQIKIGG</sequence>
<accession>A0A6M0CLR6</accession>
<comment type="caution">
    <text evidence="2">The sequence shown here is derived from an EMBL/GenBank/DDBJ whole genome shotgun (WGS) entry which is preliminary data.</text>
</comment>
<feature type="signal peptide" evidence="1">
    <location>
        <begin position="1"/>
        <end position="22"/>
    </location>
</feature>
<dbReference type="InterPro" id="IPR005901">
    <property type="entry name" value="GLPGLI"/>
</dbReference>